<evidence type="ECO:0000313" key="3">
    <source>
        <dbReference type="EMBL" id="SET01004.1"/>
    </source>
</evidence>
<feature type="transmembrane region" description="Helical" evidence="2">
    <location>
        <begin position="53"/>
        <end position="71"/>
    </location>
</feature>
<feature type="transmembrane region" description="Helical" evidence="2">
    <location>
        <begin position="6"/>
        <end position="23"/>
    </location>
</feature>
<keyword evidence="4" id="KW-1185">Reference proteome</keyword>
<dbReference type="OrthoDB" id="358752at2"/>
<name>A0A1I0B2N3_9GAMM</name>
<dbReference type="STRING" id="1123402.SAMN02583745_01120"/>
<keyword evidence="2" id="KW-0472">Membrane</keyword>
<dbReference type="RefSeq" id="WP_093318461.1">
    <property type="nucleotide sequence ID" value="NZ_FOHV01000007.1"/>
</dbReference>
<feature type="transmembrane region" description="Helical" evidence="2">
    <location>
        <begin position="141"/>
        <end position="159"/>
    </location>
</feature>
<evidence type="ECO:0008006" key="5">
    <source>
        <dbReference type="Google" id="ProtNLM"/>
    </source>
</evidence>
<dbReference type="Proteomes" id="UP000242642">
    <property type="component" value="Unassembled WGS sequence"/>
</dbReference>
<dbReference type="PANTHER" id="PTHR36838">
    <property type="entry name" value="AUXIN EFFLUX CARRIER FAMILY PROTEIN"/>
    <property type="match status" value="1"/>
</dbReference>
<feature type="transmembrane region" description="Helical" evidence="2">
    <location>
        <begin position="268"/>
        <end position="288"/>
    </location>
</feature>
<evidence type="ECO:0000256" key="1">
    <source>
        <dbReference type="ARBA" id="ARBA00022448"/>
    </source>
</evidence>
<proteinExistence type="predicted"/>
<feature type="transmembrane region" description="Helical" evidence="2">
    <location>
        <begin position="83"/>
        <end position="102"/>
    </location>
</feature>
<sequence>MSITLLLPFLYLFSGMLLSRIRFDFKRPASTLLTRFVIPIVIIYNISASDPDFFLIIIASFVIMALMLQLAKRLSSDPVEELCFCYLNIGWLALPLSSAIFGNEAASVMLAFYVGSSLQANLASINLFSPKTQLKTRLIRLLKAPHIWALLIGVVLIPFKGSFLELVTPIYIMMKFLMSAIGMMILGAWLIKTRLSINDFKRSAYFMLIRMGVLAVLITFFVMLANYFSLTLVTNNLPVLYLLCFLPPAAYVVVLETQFLKTGKSAKIIASSTLLSFIFIIGYILILISCGWL</sequence>
<protein>
    <recommendedName>
        <fullName evidence="5">Permease</fullName>
    </recommendedName>
</protein>
<keyword evidence="1" id="KW-0813">Transport</keyword>
<keyword evidence="2" id="KW-0812">Transmembrane</keyword>
<accession>A0A1I0B2N3</accession>
<evidence type="ECO:0000256" key="2">
    <source>
        <dbReference type="SAM" id="Phobius"/>
    </source>
</evidence>
<organism evidence="3 4">
    <name type="scientific">Thorsellia anophelis DSM 18579</name>
    <dbReference type="NCBI Taxonomy" id="1123402"/>
    <lineage>
        <taxon>Bacteria</taxon>
        <taxon>Pseudomonadati</taxon>
        <taxon>Pseudomonadota</taxon>
        <taxon>Gammaproteobacteria</taxon>
        <taxon>Enterobacterales</taxon>
        <taxon>Thorselliaceae</taxon>
        <taxon>Thorsellia</taxon>
    </lineage>
</organism>
<dbReference type="PANTHER" id="PTHR36838:SF3">
    <property type="entry name" value="TRANSPORTER AUXIN EFFLUX CARRIER EC FAMILY"/>
    <property type="match status" value="1"/>
</dbReference>
<dbReference type="AlphaFoldDB" id="A0A1I0B2N3"/>
<gene>
    <name evidence="3" type="ORF">SAMN02583745_01120</name>
</gene>
<evidence type="ECO:0000313" key="4">
    <source>
        <dbReference type="Proteomes" id="UP000242642"/>
    </source>
</evidence>
<dbReference type="EMBL" id="FOHV01000007">
    <property type="protein sequence ID" value="SET01004.1"/>
    <property type="molecule type" value="Genomic_DNA"/>
</dbReference>
<feature type="transmembrane region" description="Helical" evidence="2">
    <location>
        <begin position="108"/>
        <end position="129"/>
    </location>
</feature>
<feature type="transmembrane region" description="Helical" evidence="2">
    <location>
        <begin position="30"/>
        <end position="47"/>
    </location>
</feature>
<reference evidence="4" key="1">
    <citation type="submission" date="2016-10" db="EMBL/GenBank/DDBJ databases">
        <authorList>
            <person name="Varghese N."/>
            <person name="Submissions S."/>
        </authorList>
    </citation>
    <scope>NUCLEOTIDE SEQUENCE [LARGE SCALE GENOMIC DNA]</scope>
    <source>
        <strain evidence="4">DSM 18579</strain>
    </source>
</reference>
<keyword evidence="2" id="KW-1133">Transmembrane helix</keyword>
<feature type="transmembrane region" description="Helical" evidence="2">
    <location>
        <begin position="203"/>
        <end position="227"/>
    </location>
</feature>
<feature type="transmembrane region" description="Helical" evidence="2">
    <location>
        <begin position="239"/>
        <end position="256"/>
    </location>
</feature>
<feature type="transmembrane region" description="Helical" evidence="2">
    <location>
        <begin position="171"/>
        <end position="191"/>
    </location>
</feature>